<proteinExistence type="inferred from homology"/>
<dbReference type="InterPro" id="IPR007012">
    <property type="entry name" value="PolA_pol_cen_dom"/>
</dbReference>
<dbReference type="SUPFAM" id="SSF81631">
    <property type="entry name" value="PAP/OAS1 substrate-binding domain"/>
    <property type="match status" value="1"/>
</dbReference>
<dbReference type="EMBL" id="JBCEZU010000089">
    <property type="protein sequence ID" value="KAK9531223.1"/>
    <property type="molecule type" value="Genomic_DNA"/>
</dbReference>
<keyword evidence="13" id="KW-1185">Reference proteome</keyword>
<feature type="domain" description="Poly(A) polymerase central" evidence="11">
    <location>
        <begin position="2"/>
        <end position="86"/>
    </location>
</feature>
<evidence type="ECO:0000259" key="10">
    <source>
        <dbReference type="Pfam" id="PF04926"/>
    </source>
</evidence>
<keyword evidence="7" id="KW-0067">ATP-binding</keyword>
<dbReference type="Proteomes" id="UP001488805">
    <property type="component" value="Unassembled WGS sequence"/>
</dbReference>
<sequence length="252" mass="29209">MWMWPVPIELKSPENCCFNLPVWDPRMNPRDRSQLMPIITAVYPQQNTAFNVSHSTFAVMMEEIQRGYAITEDVQKKEADWSKLFETPDFLQKYQHFVLLHASSATEKQHLEWVGLVESNIRLLVGNLERSIHVNLAHINLQSYSGPSKLNAKEGKSTKWLIGLAVNTEEYKTLKKDLTIPLMCFTDRIYSLAESCKMYKEEMTISATYLAKDNLWWQMPGGQYKRVFVWGQISCSPSLQKERMEMIPVIPA</sequence>
<evidence type="ECO:0000256" key="3">
    <source>
        <dbReference type="ARBA" id="ARBA00012388"/>
    </source>
</evidence>
<comment type="similarity">
    <text evidence="2">Belongs to the poly(A) polymerase family.</text>
</comment>
<keyword evidence="6" id="KW-0547">Nucleotide-binding</keyword>
<dbReference type="Gene3D" id="3.30.70.590">
    <property type="entry name" value="Poly(A) polymerase predicted RNA binding domain"/>
    <property type="match status" value="1"/>
</dbReference>
<evidence type="ECO:0000313" key="12">
    <source>
        <dbReference type="EMBL" id="KAK9531223.1"/>
    </source>
</evidence>
<comment type="caution">
    <text evidence="12">The sequence shown here is derived from an EMBL/GenBank/DDBJ whole genome shotgun (WGS) entry which is preliminary data.</text>
</comment>
<dbReference type="GO" id="GO:1990817">
    <property type="term" value="F:poly(A) RNA polymerase activity"/>
    <property type="evidence" value="ECO:0007669"/>
    <property type="project" value="UniProtKB-EC"/>
</dbReference>
<dbReference type="PANTHER" id="PTHR10682:SF9">
    <property type="entry name" value="POLY(A) POLYMERASE ALPHA"/>
    <property type="match status" value="1"/>
</dbReference>
<evidence type="ECO:0000256" key="6">
    <source>
        <dbReference type="ARBA" id="ARBA00022741"/>
    </source>
</evidence>
<dbReference type="GO" id="GO:0006397">
    <property type="term" value="P:mRNA processing"/>
    <property type="evidence" value="ECO:0007669"/>
    <property type="project" value="UniProtKB-KW"/>
</dbReference>
<keyword evidence="5" id="KW-0808">Transferase</keyword>
<dbReference type="InterPro" id="IPR007010">
    <property type="entry name" value="PolA_pol_RNA-bd_dom"/>
</dbReference>
<evidence type="ECO:0000259" key="11">
    <source>
        <dbReference type="Pfam" id="PF04928"/>
    </source>
</evidence>
<evidence type="ECO:0000313" key="13">
    <source>
        <dbReference type="Proteomes" id="UP001488805"/>
    </source>
</evidence>
<accession>A0AAW1F8Y6</accession>
<dbReference type="GO" id="GO:0003723">
    <property type="term" value="F:RNA binding"/>
    <property type="evidence" value="ECO:0007669"/>
    <property type="project" value="InterPro"/>
</dbReference>
<dbReference type="EC" id="2.7.7.19" evidence="3"/>
<gene>
    <name evidence="12" type="ORF">VZT92_010663</name>
</gene>
<protein>
    <recommendedName>
        <fullName evidence="3">polynucleotide adenylyltransferase</fullName>
        <ecNumber evidence="3">2.7.7.19</ecNumber>
    </recommendedName>
</protein>
<keyword evidence="4" id="KW-0507">mRNA processing</keyword>
<organism evidence="12 13">
    <name type="scientific">Zoarces viviparus</name>
    <name type="common">Viviparous eelpout</name>
    <name type="synonym">Blennius viviparus</name>
    <dbReference type="NCBI Taxonomy" id="48416"/>
    <lineage>
        <taxon>Eukaryota</taxon>
        <taxon>Metazoa</taxon>
        <taxon>Chordata</taxon>
        <taxon>Craniata</taxon>
        <taxon>Vertebrata</taxon>
        <taxon>Euteleostomi</taxon>
        <taxon>Actinopterygii</taxon>
        <taxon>Neopterygii</taxon>
        <taxon>Teleostei</taxon>
        <taxon>Neoteleostei</taxon>
        <taxon>Acanthomorphata</taxon>
        <taxon>Eupercaria</taxon>
        <taxon>Perciformes</taxon>
        <taxon>Cottioidei</taxon>
        <taxon>Zoarcales</taxon>
        <taxon>Zoarcidae</taxon>
        <taxon>Zoarcinae</taxon>
        <taxon>Zoarces</taxon>
    </lineage>
</organism>
<comment type="subcellular location">
    <subcellularLocation>
        <location evidence="1">Nucleus</location>
    </subcellularLocation>
</comment>
<dbReference type="Pfam" id="PF04928">
    <property type="entry name" value="PAP_central"/>
    <property type="match status" value="1"/>
</dbReference>
<dbReference type="PANTHER" id="PTHR10682">
    <property type="entry name" value="POLY A POLYMERASE"/>
    <property type="match status" value="1"/>
</dbReference>
<feature type="domain" description="Poly(A) polymerase RNA-binding" evidence="10">
    <location>
        <begin position="89"/>
        <end position="152"/>
    </location>
</feature>
<evidence type="ECO:0000256" key="4">
    <source>
        <dbReference type="ARBA" id="ARBA00022664"/>
    </source>
</evidence>
<keyword evidence="8" id="KW-0539">Nucleus</keyword>
<name>A0AAW1F8Y6_ZOAVI</name>
<comment type="catalytic activity">
    <reaction evidence="9">
        <text>RNA(n) + ATP = RNA(n)-3'-adenine ribonucleotide + diphosphate</text>
        <dbReference type="Rhea" id="RHEA:11332"/>
        <dbReference type="Rhea" id="RHEA-COMP:14527"/>
        <dbReference type="Rhea" id="RHEA-COMP:17347"/>
        <dbReference type="ChEBI" id="CHEBI:30616"/>
        <dbReference type="ChEBI" id="CHEBI:33019"/>
        <dbReference type="ChEBI" id="CHEBI:140395"/>
        <dbReference type="ChEBI" id="CHEBI:173115"/>
        <dbReference type="EC" id="2.7.7.19"/>
    </reaction>
</comment>
<evidence type="ECO:0000256" key="8">
    <source>
        <dbReference type="ARBA" id="ARBA00023242"/>
    </source>
</evidence>
<dbReference type="Pfam" id="PF04926">
    <property type="entry name" value="PAP_RNA-bind"/>
    <property type="match status" value="1"/>
</dbReference>
<dbReference type="InterPro" id="IPR011068">
    <property type="entry name" value="NuclTrfase_I-like_C"/>
</dbReference>
<dbReference type="GO" id="GO:0005524">
    <property type="term" value="F:ATP binding"/>
    <property type="evidence" value="ECO:0007669"/>
    <property type="project" value="UniProtKB-KW"/>
</dbReference>
<evidence type="ECO:0000256" key="9">
    <source>
        <dbReference type="ARBA" id="ARBA00048830"/>
    </source>
</evidence>
<evidence type="ECO:0000256" key="5">
    <source>
        <dbReference type="ARBA" id="ARBA00022679"/>
    </source>
</evidence>
<dbReference type="SUPFAM" id="SSF55003">
    <property type="entry name" value="PAP/Archaeal CCA-adding enzyme, C-terminal domain"/>
    <property type="match status" value="1"/>
</dbReference>
<dbReference type="GO" id="GO:0005634">
    <property type="term" value="C:nucleus"/>
    <property type="evidence" value="ECO:0007669"/>
    <property type="project" value="UniProtKB-SubCell"/>
</dbReference>
<reference evidence="12 13" key="1">
    <citation type="journal article" date="2024" name="Genome Biol. Evol.">
        <title>Chromosome-level genome assembly of the viviparous eelpout Zoarces viviparus.</title>
        <authorList>
            <person name="Fuhrmann N."/>
            <person name="Brasseur M.V."/>
            <person name="Bakowski C.E."/>
            <person name="Podsiadlowski L."/>
            <person name="Prost S."/>
            <person name="Krehenwinkel H."/>
            <person name="Mayer C."/>
        </authorList>
    </citation>
    <scope>NUCLEOTIDE SEQUENCE [LARGE SCALE GENOMIC DNA]</scope>
    <source>
        <strain evidence="12">NO-MEL_2022_Ind0_liver</strain>
    </source>
</reference>
<evidence type="ECO:0000256" key="2">
    <source>
        <dbReference type="ARBA" id="ARBA00010912"/>
    </source>
</evidence>
<dbReference type="Gene3D" id="1.10.1410.10">
    <property type="match status" value="1"/>
</dbReference>
<dbReference type="AlphaFoldDB" id="A0AAW1F8Y6"/>
<evidence type="ECO:0000256" key="7">
    <source>
        <dbReference type="ARBA" id="ARBA00022840"/>
    </source>
</evidence>
<evidence type="ECO:0000256" key="1">
    <source>
        <dbReference type="ARBA" id="ARBA00004123"/>
    </source>
</evidence>
<dbReference type="GO" id="GO:0031123">
    <property type="term" value="P:RNA 3'-end processing"/>
    <property type="evidence" value="ECO:0007669"/>
    <property type="project" value="InterPro"/>
</dbReference>